<dbReference type="SUPFAM" id="SSF47336">
    <property type="entry name" value="ACP-like"/>
    <property type="match status" value="1"/>
</dbReference>
<dbReference type="Proteomes" id="UP001493487">
    <property type="component" value="Unassembled WGS sequence"/>
</dbReference>
<keyword evidence="1" id="KW-0596">Phosphopantetheine</keyword>
<sequence>AYVVADRECTSGELRRHCGERLPEYMIPASFTQLEAMPLTASGKTNRKALPAPEASMATGTAYAAPGNETEEKLVGIWQELLQRETVGIDDNFFELGGNSLLVLRMHKTLEQQQGGSLNVTDLFAYPTISKLAGYIQRESSATSASSRISVVPIQLPSQWMPADRRYRTGDYLRMPLSSSTVQYLEQLAELEGVDPGLPAIGVWIVMLAQTFRQSRYDLPICGFGGGASVVKLDLNEIGGFSELIAYLRSALLHEHTSNSNSLPVLANEQNPDSSIIPLLCGGTAPPVPEGWRPLADLTIVVQSTGFEWAIQVEYNAGKIRKDKIKDLMKDFPIWCRRMANERQSKEQSAVSQDVDAEQERKGPR</sequence>
<dbReference type="EMBL" id="JASKHM010000032">
    <property type="protein sequence ID" value="MEQ4487177.1"/>
    <property type="molecule type" value="Genomic_DNA"/>
</dbReference>
<dbReference type="PANTHER" id="PTHR45527:SF1">
    <property type="entry name" value="FATTY ACID SYNTHASE"/>
    <property type="match status" value="1"/>
</dbReference>
<name>A0ABV1L6Q4_9BACL</name>
<evidence type="ECO:0000259" key="5">
    <source>
        <dbReference type="PROSITE" id="PS50075"/>
    </source>
</evidence>
<keyword evidence="3" id="KW-0677">Repeat</keyword>
<dbReference type="Gene3D" id="3.30.300.30">
    <property type="match status" value="1"/>
</dbReference>
<dbReference type="PROSITE" id="PS50075">
    <property type="entry name" value="CARRIER"/>
    <property type="match status" value="1"/>
</dbReference>
<dbReference type="Gene3D" id="1.10.1200.10">
    <property type="entry name" value="ACP-like"/>
    <property type="match status" value="1"/>
</dbReference>
<feature type="non-terminal residue" evidence="6">
    <location>
        <position position="1"/>
    </location>
</feature>
<dbReference type="Pfam" id="PF00550">
    <property type="entry name" value="PP-binding"/>
    <property type="match status" value="1"/>
</dbReference>
<dbReference type="InterPro" id="IPR045851">
    <property type="entry name" value="AMP-bd_C_sf"/>
</dbReference>
<proteinExistence type="predicted"/>
<dbReference type="SMART" id="SM00823">
    <property type="entry name" value="PKS_PP"/>
    <property type="match status" value="1"/>
</dbReference>
<evidence type="ECO:0000256" key="4">
    <source>
        <dbReference type="SAM" id="MobiDB-lite"/>
    </source>
</evidence>
<evidence type="ECO:0000256" key="1">
    <source>
        <dbReference type="ARBA" id="ARBA00022450"/>
    </source>
</evidence>
<feature type="domain" description="Carrier" evidence="5">
    <location>
        <begin position="65"/>
        <end position="140"/>
    </location>
</feature>
<evidence type="ECO:0000313" key="6">
    <source>
        <dbReference type="EMBL" id="MEQ4487177.1"/>
    </source>
</evidence>
<evidence type="ECO:0000256" key="2">
    <source>
        <dbReference type="ARBA" id="ARBA00022553"/>
    </source>
</evidence>
<dbReference type="RefSeq" id="WP_232190329.1">
    <property type="nucleotide sequence ID" value="NZ_JAIOAP010000034.1"/>
</dbReference>
<feature type="region of interest" description="Disordered" evidence="4">
    <location>
        <begin position="342"/>
        <end position="365"/>
    </location>
</feature>
<comment type="caution">
    <text evidence="6">The sequence shown here is derived from an EMBL/GenBank/DDBJ whole genome shotgun (WGS) entry which is preliminary data.</text>
</comment>
<dbReference type="InterPro" id="IPR009081">
    <property type="entry name" value="PP-bd_ACP"/>
</dbReference>
<organism evidence="6 7">
    <name type="scientific">Cohnella silvisoli</name>
    <dbReference type="NCBI Taxonomy" id="2873699"/>
    <lineage>
        <taxon>Bacteria</taxon>
        <taxon>Bacillati</taxon>
        <taxon>Bacillota</taxon>
        <taxon>Bacilli</taxon>
        <taxon>Bacillales</taxon>
        <taxon>Paenibacillaceae</taxon>
        <taxon>Cohnella</taxon>
    </lineage>
</organism>
<dbReference type="PANTHER" id="PTHR45527">
    <property type="entry name" value="NONRIBOSOMAL PEPTIDE SYNTHETASE"/>
    <property type="match status" value="1"/>
</dbReference>
<protein>
    <submittedName>
        <fullName evidence="6">Phosphopantetheine-binding protein</fullName>
    </submittedName>
</protein>
<evidence type="ECO:0000256" key="3">
    <source>
        <dbReference type="ARBA" id="ARBA00022737"/>
    </source>
</evidence>
<keyword evidence="7" id="KW-1185">Reference proteome</keyword>
<accession>A0ABV1L6Q4</accession>
<dbReference type="SUPFAM" id="SSF56801">
    <property type="entry name" value="Acetyl-CoA synthetase-like"/>
    <property type="match status" value="1"/>
</dbReference>
<dbReference type="InterPro" id="IPR036736">
    <property type="entry name" value="ACP-like_sf"/>
</dbReference>
<evidence type="ECO:0000313" key="7">
    <source>
        <dbReference type="Proteomes" id="UP001493487"/>
    </source>
</evidence>
<dbReference type="InterPro" id="IPR020806">
    <property type="entry name" value="PKS_PP-bd"/>
</dbReference>
<keyword evidence="2" id="KW-0597">Phosphoprotein</keyword>
<reference evidence="6 7" key="1">
    <citation type="journal article" date="2023" name="Genome Announc.">
        <title>Pan-Genome Analyses of the Genus Cohnella and Proposal of the Novel Species Cohnella silvisoli sp. nov., Isolated from Forest Soil.</title>
        <authorList>
            <person name="Wang C."/>
            <person name="Mao L."/>
            <person name="Bao G."/>
            <person name="Zhu H."/>
        </authorList>
    </citation>
    <scope>NUCLEOTIDE SEQUENCE [LARGE SCALE GENOMIC DNA]</scope>
    <source>
        <strain evidence="6 7">NL03-T5-1</strain>
    </source>
</reference>
<gene>
    <name evidence="6" type="ORF">QJS35_32875</name>
</gene>